<evidence type="ECO:0000313" key="15">
    <source>
        <dbReference type="Proteomes" id="UP000267268"/>
    </source>
</evidence>
<dbReference type="InterPro" id="IPR000073">
    <property type="entry name" value="AB_hydrolase_1"/>
</dbReference>
<evidence type="ECO:0000256" key="6">
    <source>
        <dbReference type="ARBA" id="ARBA00022438"/>
    </source>
</evidence>
<dbReference type="EC" id="3.4.11.5" evidence="4 11"/>
<dbReference type="InterPro" id="IPR002410">
    <property type="entry name" value="Peptidase_S33"/>
</dbReference>
<evidence type="ECO:0000256" key="10">
    <source>
        <dbReference type="ARBA" id="ARBA00029605"/>
    </source>
</evidence>
<dbReference type="PANTHER" id="PTHR43722:SF1">
    <property type="entry name" value="PROLINE IMINOPEPTIDASE"/>
    <property type="match status" value="1"/>
</dbReference>
<evidence type="ECO:0000256" key="11">
    <source>
        <dbReference type="PIRNR" id="PIRNR006431"/>
    </source>
</evidence>
<evidence type="ECO:0000256" key="1">
    <source>
        <dbReference type="ARBA" id="ARBA00001585"/>
    </source>
</evidence>
<keyword evidence="7 11" id="KW-0963">Cytoplasm</keyword>
<keyword evidence="15" id="KW-1185">Reference proteome</keyword>
<feature type="active site" description="Nucleophile" evidence="12">
    <location>
        <position position="115"/>
    </location>
</feature>
<dbReference type="Proteomes" id="UP000267268">
    <property type="component" value="Chromosome 1"/>
</dbReference>
<evidence type="ECO:0000256" key="4">
    <source>
        <dbReference type="ARBA" id="ARBA00012568"/>
    </source>
</evidence>
<comment type="subcellular location">
    <subcellularLocation>
        <location evidence="2 11">Cytoplasm</location>
    </subcellularLocation>
</comment>
<protein>
    <recommendedName>
        <fullName evidence="5 11">Proline iminopeptidase</fullName>
        <shortName evidence="11">PIP</shortName>
        <ecNumber evidence="4 11">3.4.11.5</ecNumber>
    </recommendedName>
    <alternativeName>
        <fullName evidence="10 11">Prolyl aminopeptidase</fullName>
    </alternativeName>
</protein>
<keyword evidence="8 11" id="KW-0645">Protease</keyword>
<dbReference type="Gene3D" id="3.40.50.1820">
    <property type="entry name" value="alpha/beta hydrolase"/>
    <property type="match status" value="1"/>
</dbReference>
<sequence length="323" mass="37122">MNSKKLNQIKTYTPYDVGYFNTTDGQEIYFEQSGHPMGVPVLYLHGGPGAGLGNEYRELFSTFSNIRLIGIDQRGAGKSKPLGTLKNNTIHHLIADIEYLRQHLHISSWYIFGGSWGSTLALAYSVQFPQNIRGLNLWGIFYCQKKEIEWLFHTTAPLMYSDIFSDLNHGINHSSLKELLEIYYFYLHQKDTEREFATRWLLWEAFTAEHPHPIYDEFDDWTATDEAIACAKIEHHYFSNAPLKMNQKDDLEIAVKKANFQFPIYITHGRNDLVTPAASAISLKKNTVNSKMNILDNCGHSLIHEGMRSSIHHFAEALLKKYN</sequence>
<dbReference type="InterPro" id="IPR029058">
    <property type="entry name" value="AB_hydrolase_fold"/>
</dbReference>
<evidence type="ECO:0000313" key="14">
    <source>
        <dbReference type="EMBL" id="AZQ61759.1"/>
    </source>
</evidence>
<evidence type="ECO:0000256" key="3">
    <source>
        <dbReference type="ARBA" id="ARBA00010088"/>
    </source>
</evidence>
<dbReference type="GO" id="GO:0005737">
    <property type="term" value="C:cytoplasm"/>
    <property type="evidence" value="ECO:0007669"/>
    <property type="project" value="UniProtKB-SubCell"/>
</dbReference>
<evidence type="ECO:0000256" key="8">
    <source>
        <dbReference type="ARBA" id="ARBA00022670"/>
    </source>
</evidence>
<evidence type="ECO:0000259" key="13">
    <source>
        <dbReference type="Pfam" id="PF00561"/>
    </source>
</evidence>
<dbReference type="SUPFAM" id="SSF53474">
    <property type="entry name" value="alpha/beta-Hydrolases"/>
    <property type="match status" value="1"/>
</dbReference>
<dbReference type="InterPro" id="IPR005944">
    <property type="entry name" value="Pro_iminopeptidase"/>
</dbReference>
<comment type="catalytic activity">
    <reaction evidence="1 11">
        <text>Release of N-terminal proline from a peptide.</text>
        <dbReference type="EC" id="3.4.11.5"/>
    </reaction>
</comment>
<reference evidence="14 15" key="1">
    <citation type="submission" date="2018-12" db="EMBL/GenBank/DDBJ databases">
        <title>Flammeovirga pectinis sp. nov., isolated from the gut of the Korean scallop, Patinopecten yessoensis.</title>
        <authorList>
            <person name="Bae J.-W."/>
            <person name="Jeong Y.-S."/>
            <person name="Kang W."/>
        </authorList>
    </citation>
    <scope>NUCLEOTIDE SEQUENCE [LARGE SCALE GENOMIC DNA]</scope>
    <source>
        <strain evidence="14 15">L12M1</strain>
    </source>
</reference>
<accession>A0A3Q9FKG0</accession>
<evidence type="ECO:0000256" key="7">
    <source>
        <dbReference type="ARBA" id="ARBA00022490"/>
    </source>
</evidence>
<feature type="active site" evidence="12">
    <location>
        <position position="272"/>
    </location>
</feature>
<name>A0A3Q9FKG0_9BACT</name>
<evidence type="ECO:0000256" key="9">
    <source>
        <dbReference type="ARBA" id="ARBA00022801"/>
    </source>
</evidence>
<keyword evidence="6 11" id="KW-0031">Aminopeptidase</keyword>
<keyword evidence="9 11" id="KW-0378">Hydrolase</keyword>
<dbReference type="KEGG" id="fll:EI427_05775"/>
<feature type="domain" description="AB hydrolase-1" evidence="13">
    <location>
        <begin position="40"/>
        <end position="306"/>
    </location>
</feature>
<organism evidence="14 15">
    <name type="scientific">Flammeovirga pectinis</name>
    <dbReference type="NCBI Taxonomy" id="2494373"/>
    <lineage>
        <taxon>Bacteria</taxon>
        <taxon>Pseudomonadati</taxon>
        <taxon>Bacteroidota</taxon>
        <taxon>Cytophagia</taxon>
        <taxon>Cytophagales</taxon>
        <taxon>Flammeovirgaceae</taxon>
        <taxon>Flammeovirga</taxon>
    </lineage>
</organism>
<comment type="similarity">
    <text evidence="3 11">Belongs to the peptidase S33 family.</text>
</comment>
<dbReference type="PRINTS" id="PR00793">
    <property type="entry name" value="PROAMNOPTASE"/>
</dbReference>
<dbReference type="AlphaFoldDB" id="A0A3Q9FKG0"/>
<dbReference type="PIRSF" id="PIRSF006431">
    <property type="entry name" value="Pept_S33"/>
    <property type="match status" value="1"/>
</dbReference>
<dbReference type="EMBL" id="CP034562">
    <property type="protein sequence ID" value="AZQ61759.1"/>
    <property type="molecule type" value="Genomic_DNA"/>
</dbReference>
<dbReference type="RefSeq" id="WP_126612580.1">
    <property type="nucleotide sequence ID" value="NZ_CP034562.1"/>
</dbReference>
<feature type="active site" description="Proton donor" evidence="12">
    <location>
        <position position="300"/>
    </location>
</feature>
<dbReference type="GO" id="GO:0006508">
    <property type="term" value="P:proteolysis"/>
    <property type="evidence" value="ECO:0007669"/>
    <property type="project" value="UniProtKB-KW"/>
</dbReference>
<evidence type="ECO:0000256" key="12">
    <source>
        <dbReference type="PIRSR" id="PIRSR006431-1"/>
    </source>
</evidence>
<dbReference type="GO" id="GO:0004177">
    <property type="term" value="F:aminopeptidase activity"/>
    <property type="evidence" value="ECO:0007669"/>
    <property type="project" value="UniProtKB-UniRule"/>
</dbReference>
<evidence type="ECO:0000256" key="5">
    <source>
        <dbReference type="ARBA" id="ARBA00021843"/>
    </source>
</evidence>
<gene>
    <name evidence="14" type="ORF">EI427_05775</name>
</gene>
<proteinExistence type="inferred from homology"/>
<dbReference type="Pfam" id="PF00561">
    <property type="entry name" value="Abhydrolase_1"/>
    <property type="match status" value="1"/>
</dbReference>
<dbReference type="OrthoDB" id="9796770at2"/>
<dbReference type="PANTHER" id="PTHR43722">
    <property type="entry name" value="PROLINE IMINOPEPTIDASE"/>
    <property type="match status" value="1"/>
</dbReference>
<evidence type="ECO:0000256" key="2">
    <source>
        <dbReference type="ARBA" id="ARBA00004496"/>
    </source>
</evidence>